<organism evidence="1 2">
    <name type="scientific">Brassica cretica</name>
    <name type="common">Mustard</name>
    <dbReference type="NCBI Taxonomy" id="69181"/>
    <lineage>
        <taxon>Eukaryota</taxon>
        <taxon>Viridiplantae</taxon>
        <taxon>Streptophyta</taxon>
        <taxon>Embryophyta</taxon>
        <taxon>Tracheophyta</taxon>
        <taxon>Spermatophyta</taxon>
        <taxon>Magnoliopsida</taxon>
        <taxon>eudicotyledons</taxon>
        <taxon>Gunneridae</taxon>
        <taxon>Pentapetalae</taxon>
        <taxon>rosids</taxon>
        <taxon>malvids</taxon>
        <taxon>Brassicales</taxon>
        <taxon>Brassicaceae</taxon>
        <taxon>Brassiceae</taxon>
        <taxon>Brassica</taxon>
    </lineage>
</organism>
<proteinExistence type="predicted"/>
<evidence type="ECO:0000313" key="1">
    <source>
        <dbReference type="EMBL" id="KAF2539944.1"/>
    </source>
</evidence>
<dbReference type="AlphaFoldDB" id="A0A8S9G3Z6"/>
<gene>
    <name evidence="1" type="ORF">F2Q68_00022554</name>
</gene>
<dbReference type="Proteomes" id="UP000712281">
    <property type="component" value="Unassembled WGS sequence"/>
</dbReference>
<protein>
    <submittedName>
        <fullName evidence="1">Uncharacterized protein</fullName>
    </submittedName>
</protein>
<sequence length="182" mass="20999">MANLEPLITSTSSGEIDLPLSRSKSSLNALIPIRSSSQNRWLTNVLRTSSPLKMFSRRLKKNKVKNDKEDKPWILFPKLLPQKVKFSLLLAIIEYTGFYYHPVILLLSGSHENDIQTLEVKGSNFITTRGRVRVKSQSFLSSLLWKSKGLSNKMWNLERYYYENGFQLQNHIFTHLAAADRI</sequence>
<reference evidence="1" key="1">
    <citation type="submission" date="2019-12" db="EMBL/GenBank/DDBJ databases">
        <title>Genome sequencing and annotation of Brassica cretica.</title>
        <authorList>
            <person name="Studholme D.J."/>
            <person name="Sarris P.F."/>
        </authorList>
    </citation>
    <scope>NUCLEOTIDE SEQUENCE</scope>
    <source>
        <strain evidence="1">PFS-001/15</strain>
        <tissue evidence="1">Leaf</tissue>
    </source>
</reference>
<comment type="caution">
    <text evidence="1">The sequence shown here is derived from an EMBL/GenBank/DDBJ whole genome shotgun (WGS) entry which is preliminary data.</text>
</comment>
<name>A0A8S9G3Z6_BRACR</name>
<accession>A0A8S9G3Z6</accession>
<evidence type="ECO:0000313" key="2">
    <source>
        <dbReference type="Proteomes" id="UP000712281"/>
    </source>
</evidence>
<dbReference type="EMBL" id="QGKW02002228">
    <property type="protein sequence ID" value="KAF2539944.1"/>
    <property type="molecule type" value="Genomic_DNA"/>
</dbReference>